<organism evidence="5 6">
    <name type="scientific">Desulfoferula mesophila</name>
    <dbReference type="NCBI Taxonomy" id="3058419"/>
    <lineage>
        <taxon>Bacteria</taxon>
        <taxon>Pseudomonadati</taxon>
        <taxon>Thermodesulfobacteriota</taxon>
        <taxon>Desulfarculia</taxon>
        <taxon>Desulfarculales</taxon>
        <taxon>Desulfarculaceae</taxon>
        <taxon>Desulfoferula</taxon>
    </lineage>
</organism>
<proteinExistence type="inferred from homology"/>
<evidence type="ECO:0000313" key="6">
    <source>
        <dbReference type="Proteomes" id="UP001366166"/>
    </source>
</evidence>
<protein>
    <recommendedName>
        <fullName evidence="4">Pterin-binding domain-containing protein</fullName>
    </recommendedName>
</protein>
<keyword evidence="3" id="KW-0808">Transferase</keyword>
<dbReference type="AlphaFoldDB" id="A0AAU9EJ32"/>
<evidence type="ECO:0000313" key="5">
    <source>
        <dbReference type="EMBL" id="BEQ17133.1"/>
    </source>
</evidence>
<dbReference type="GO" id="GO:0005829">
    <property type="term" value="C:cytosol"/>
    <property type="evidence" value="ECO:0007669"/>
    <property type="project" value="TreeGrafter"/>
</dbReference>
<dbReference type="GO" id="GO:0042558">
    <property type="term" value="P:pteridine-containing compound metabolic process"/>
    <property type="evidence" value="ECO:0007669"/>
    <property type="project" value="InterPro"/>
</dbReference>
<dbReference type="InterPro" id="IPR050554">
    <property type="entry name" value="Met_Synthase/Corrinoid"/>
</dbReference>
<name>A0AAU9EJ32_9BACT</name>
<keyword evidence="2" id="KW-0489">Methyltransferase</keyword>
<dbReference type="SUPFAM" id="SSF51717">
    <property type="entry name" value="Dihydropteroate synthetase-like"/>
    <property type="match status" value="1"/>
</dbReference>
<feature type="domain" description="Pterin-binding" evidence="4">
    <location>
        <begin position="1"/>
        <end position="263"/>
    </location>
</feature>
<dbReference type="GO" id="GO:0008705">
    <property type="term" value="F:methionine synthase activity"/>
    <property type="evidence" value="ECO:0007669"/>
    <property type="project" value="TreeGrafter"/>
</dbReference>
<sequence length="314" mass="34776">MKTIGENLNVIKKEIGQAFKDRNPEPIQRYALAEKAAKVDYIDINLGPARKGGPELMQWVVQTVQEVVPDIPLALDTSNIEAIEAGLEVHKGTALVNSVMARPERYSVMWPIVAKYNAEAVALLWGPEGLPRDENERAALCVELCYAANELGIENDKLFVDPIITPVNIQQEQLMNDLTFMMMLQDICPGAKSTNGLSNISNGTPWREPLNQIYMIMLERAGMYSSIVDYEDKLIMQIAQGHHQNLVEIVHKVQDGEISDPGDVEPGIGRTYVAGALAILGNILYSDSWFQIDGGATEKDMEEFAEAYAKENGL</sequence>
<dbReference type="InterPro" id="IPR000489">
    <property type="entry name" value="Pterin-binding_dom"/>
</dbReference>
<gene>
    <name evidence="5" type="ORF">FAK_41990</name>
</gene>
<dbReference type="PROSITE" id="PS50972">
    <property type="entry name" value="PTERIN_BINDING"/>
    <property type="match status" value="1"/>
</dbReference>
<evidence type="ECO:0000256" key="1">
    <source>
        <dbReference type="ARBA" id="ARBA00010398"/>
    </source>
</evidence>
<comment type="similarity">
    <text evidence="1">Belongs to the vitamin-B12 dependent methionine synthase family.</text>
</comment>
<dbReference type="GO" id="GO:0032259">
    <property type="term" value="P:methylation"/>
    <property type="evidence" value="ECO:0007669"/>
    <property type="project" value="UniProtKB-KW"/>
</dbReference>
<evidence type="ECO:0000256" key="2">
    <source>
        <dbReference type="ARBA" id="ARBA00022603"/>
    </source>
</evidence>
<dbReference type="Proteomes" id="UP001366166">
    <property type="component" value="Chromosome"/>
</dbReference>
<dbReference type="InterPro" id="IPR011005">
    <property type="entry name" value="Dihydropteroate_synth-like_sf"/>
</dbReference>
<dbReference type="RefSeq" id="WP_338603970.1">
    <property type="nucleotide sequence ID" value="NZ_AP028679.1"/>
</dbReference>
<accession>A0AAU9EJ32</accession>
<reference evidence="6" key="1">
    <citation type="journal article" date="2023" name="Arch. Microbiol.">
        <title>Desulfoferula mesophilus gen. nov. sp. nov., a mesophilic sulfate-reducing bacterium isolated from a brackish lake sediment.</title>
        <authorList>
            <person name="Watanabe T."/>
            <person name="Yabe T."/>
            <person name="Tsuji J.M."/>
            <person name="Fukui M."/>
        </authorList>
    </citation>
    <scope>NUCLEOTIDE SEQUENCE [LARGE SCALE GENOMIC DNA]</scope>
    <source>
        <strain evidence="6">12FAK</strain>
    </source>
</reference>
<dbReference type="Gene3D" id="3.20.20.20">
    <property type="entry name" value="Dihydropteroate synthase-like"/>
    <property type="match status" value="1"/>
</dbReference>
<dbReference type="KEGG" id="dmp:FAK_41990"/>
<evidence type="ECO:0000256" key="3">
    <source>
        <dbReference type="ARBA" id="ARBA00022679"/>
    </source>
</evidence>
<evidence type="ECO:0000259" key="4">
    <source>
        <dbReference type="PROSITE" id="PS50972"/>
    </source>
</evidence>
<keyword evidence="6" id="KW-1185">Reference proteome</keyword>
<dbReference type="Pfam" id="PF00809">
    <property type="entry name" value="Pterin_bind"/>
    <property type="match status" value="1"/>
</dbReference>
<dbReference type="PANTHER" id="PTHR45833:SF2">
    <property type="entry name" value="BIFUNCTIONAL HOMOCYSTEINE S-METHYLTRANSFERASE_5,10-METHYLENETETRAHYDROFOLATE REDUCTASE"/>
    <property type="match status" value="1"/>
</dbReference>
<dbReference type="PANTHER" id="PTHR45833">
    <property type="entry name" value="METHIONINE SYNTHASE"/>
    <property type="match status" value="1"/>
</dbReference>
<dbReference type="EMBL" id="AP028679">
    <property type="protein sequence ID" value="BEQ17133.1"/>
    <property type="molecule type" value="Genomic_DNA"/>
</dbReference>